<keyword evidence="7" id="KW-0967">Endosome</keyword>
<dbReference type="InterPro" id="IPR037836">
    <property type="entry name" value="SNX17_FERM-like_dom"/>
</dbReference>
<evidence type="ECO:0000256" key="8">
    <source>
        <dbReference type="ARBA" id="ARBA00022927"/>
    </source>
</evidence>
<dbReference type="InterPro" id="IPR048763">
    <property type="entry name" value="SNX17-31_FERM_F1"/>
</dbReference>
<dbReference type="CTD" id="9784"/>
<dbReference type="InterPro" id="IPR040842">
    <property type="entry name" value="SNX17/31_FERM"/>
</dbReference>
<dbReference type="PROSITE" id="PS50195">
    <property type="entry name" value="PX"/>
    <property type="match status" value="1"/>
</dbReference>
<dbReference type="Pfam" id="PF00787">
    <property type="entry name" value="PX"/>
    <property type="match status" value="1"/>
</dbReference>
<feature type="domain" description="Ras-associating" evidence="14">
    <location>
        <begin position="113"/>
        <end position="217"/>
    </location>
</feature>
<name>A0AAJ7RHM5_CEPCN</name>
<gene>
    <name evidence="16" type="primary">LOC107267703</name>
</gene>
<evidence type="ECO:0000259" key="14">
    <source>
        <dbReference type="PROSITE" id="PS50200"/>
    </source>
</evidence>
<dbReference type="Gene3D" id="1.20.80.60">
    <property type="match status" value="1"/>
</dbReference>
<dbReference type="Gene3D" id="3.30.1520.10">
    <property type="entry name" value="Phox-like domain"/>
    <property type="match status" value="1"/>
</dbReference>
<dbReference type="GO" id="GO:0035091">
    <property type="term" value="F:phosphatidylinositol binding"/>
    <property type="evidence" value="ECO:0007669"/>
    <property type="project" value="InterPro"/>
</dbReference>
<dbReference type="InterPro" id="IPR000159">
    <property type="entry name" value="RA_dom"/>
</dbReference>
<dbReference type="FunFam" id="1.20.80.60:FF:000001">
    <property type="entry name" value="Sorting nexin-17 isoform1"/>
    <property type="match status" value="1"/>
</dbReference>
<keyword evidence="6" id="KW-0963">Cytoplasm</keyword>
<feature type="domain" description="PX" evidence="13">
    <location>
        <begin position="1"/>
        <end position="107"/>
    </location>
</feature>
<dbReference type="InterPro" id="IPR001683">
    <property type="entry name" value="PX_dom"/>
</dbReference>
<dbReference type="InterPro" id="IPR028666">
    <property type="entry name" value="SNX17_FERM_N"/>
</dbReference>
<dbReference type="RefSeq" id="XP_024940784.1">
    <property type="nucleotide sequence ID" value="XM_025085016.1"/>
</dbReference>
<dbReference type="CDD" id="cd16121">
    <property type="entry name" value="FERM_F1_SNX17"/>
    <property type="match status" value="1"/>
</dbReference>
<comment type="function">
    <text evidence="12">Critical regulator of endosomal recycling of numerous surface proteins, including integrins, signaling receptor and channels. Binds to NPxY sequences in the cytoplasmic tails of target cargos. Associates with retriever and CCC complexes to prevent lysosomal degradation and promote cell surface recycling of numerous cargos such as integrins ITGB1, ITGB5 and their associated alpha subunits. Also required for maintenance of normal cell surface levels of APP and LRP1. Interacts with membranes containing phosphatidylinositol 3-phosphate (PtdIns(3P)).</text>
</comment>
<dbReference type="InterPro" id="IPR048767">
    <property type="entry name" value="SNX17-31_FERM_F2"/>
</dbReference>
<dbReference type="Pfam" id="PF18116">
    <property type="entry name" value="SNX17_FERM_C"/>
    <property type="match status" value="1"/>
</dbReference>
<dbReference type="FunFam" id="2.30.29.30:FF:000145">
    <property type="entry name" value="Sorting nexin-17 isoform1"/>
    <property type="match status" value="1"/>
</dbReference>
<dbReference type="PANTHER" id="PTHR12431:SF14">
    <property type="entry name" value="LD15323P"/>
    <property type="match status" value="1"/>
</dbReference>
<dbReference type="GO" id="GO:0006886">
    <property type="term" value="P:intracellular protein transport"/>
    <property type="evidence" value="ECO:0007669"/>
    <property type="project" value="TreeGrafter"/>
</dbReference>
<dbReference type="InterPro" id="IPR011993">
    <property type="entry name" value="PH-like_dom_sf"/>
</dbReference>
<comment type="subcellular location">
    <subcellularLocation>
        <location evidence="1">Cytoplasmic vesicle membrane</location>
        <topology evidence="1">Peripheral membrane protein</topology>
        <orientation evidence="1">Cytoplasmic side</orientation>
    </subcellularLocation>
    <subcellularLocation>
        <location evidence="2">Early endosome</location>
    </subcellularLocation>
</comment>
<proteinExistence type="inferred from homology"/>
<keyword evidence="15" id="KW-1185">Reference proteome</keyword>
<dbReference type="InterPro" id="IPR036871">
    <property type="entry name" value="PX_dom_sf"/>
</dbReference>
<dbReference type="GO" id="GO:0030659">
    <property type="term" value="C:cytoplasmic vesicle membrane"/>
    <property type="evidence" value="ECO:0007669"/>
    <property type="project" value="UniProtKB-SubCell"/>
</dbReference>
<dbReference type="GeneID" id="107267703"/>
<evidence type="ECO:0000313" key="16">
    <source>
        <dbReference type="RefSeq" id="XP_024940784.1"/>
    </source>
</evidence>
<dbReference type="Pfam" id="PF21271">
    <property type="entry name" value="SNX17-31_F2_FERM"/>
    <property type="match status" value="1"/>
</dbReference>
<dbReference type="CDD" id="cd13337">
    <property type="entry name" value="FERM-like_C_SNX17"/>
    <property type="match status" value="1"/>
</dbReference>
<dbReference type="KEGG" id="ccin:107267703"/>
<dbReference type="Proteomes" id="UP000694920">
    <property type="component" value="Unplaced"/>
</dbReference>
<comment type="similarity">
    <text evidence="3">Belongs to the sorting nexin family.</text>
</comment>
<dbReference type="Gene3D" id="3.10.20.90">
    <property type="entry name" value="Phosphatidylinositol 3-kinase Catalytic Subunit, Chain A, domain 1"/>
    <property type="match status" value="1"/>
</dbReference>
<protein>
    <recommendedName>
        <fullName evidence="4">Sorting nexin-17</fullName>
    </recommendedName>
</protein>
<keyword evidence="9" id="KW-0446">Lipid-binding</keyword>
<dbReference type="Gene3D" id="2.30.29.30">
    <property type="entry name" value="Pleckstrin-homology domain (PH domain)/Phosphotyrosine-binding domain (PTB)"/>
    <property type="match status" value="1"/>
</dbReference>
<evidence type="ECO:0000256" key="9">
    <source>
        <dbReference type="ARBA" id="ARBA00023121"/>
    </source>
</evidence>
<evidence type="ECO:0000256" key="1">
    <source>
        <dbReference type="ARBA" id="ARBA00004180"/>
    </source>
</evidence>
<organism evidence="15 16">
    <name type="scientific">Cephus cinctus</name>
    <name type="common">Wheat stem sawfly</name>
    <dbReference type="NCBI Taxonomy" id="211228"/>
    <lineage>
        <taxon>Eukaryota</taxon>
        <taxon>Metazoa</taxon>
        <taxon>Ecdysozoa</taxon>
        <taxon>Arthropoda</taxon>
        <taxon>Hexapoda</taxon>
        <taxon>Insecta</taxon>
        <taxon>Pterygota</taxon>
        <taxon>Neoptera</taxon>
        <taxon>Endopterygota</taxon>
        <taxon>Hymenoptera</taxon>
        <taxon>Cephoidea</taxon>
        <taxon>Cephidae</taxon>
        <taxon>Cephus</taxon>
    </lineage>
</organism>
<evidence type="ECO:0000256" key="4">
    <source>
        <dbReference type="ARBA" id="ARBA00015282"/>
    </source>
</evidence>
<keyword evidence="8" id="KW-0653">Protein transport</keyword>
<keyword evidence="5" id="KW-0813">Transport</keyword>
<dbReference type="PANTHER" id="PTHR12431">
    <property type="entry name" value="SORTING NEXIN 17 AND 27"/>
    <property type="match status" value="1"/>
</dbReference>
<dbReference type="GO" id="GO:0007165">
    <property type="term" value="P:signal transduction"/>
    <property type="evidence" value="ECO:0007669"/>
    <property type="project" value="InterPro"/>
</dbReference>
<dbReference type="SMART" id="SM00312">
    <property type="entry name" value="PX"/>
    <property type="match status" value="1"/>
</dbReference>
<keyword evidence="10" id="KW-0472">Membrane</keyword>
<evidence type="ECO:0000313" key="15">
    <source>
        <dbReference type="Proteomes" id="UP000694920"/>
    </source>
</evidence>
<evidence type="ECO:0000256" key="5">
    <source>
        <dbReference type="ARBA" id="ARBA00022448"/>
    </source>
</evidence>
<accession>A0AAJ7RHM5</accession>
<evidence type="ECO:0000256" key="6">
    <source>
        <dbReference type="ARBA" id="ARBA00022490"/>
    </source>
</evidence>
<reference evidence="16" key="1">
    <citation type="submission" date="2025-08" db="UniProtKB">
        <authorList>
            <consortium name="RefSeq"/>
        </authorList>
    </citation>
    <scope>IDENTIFICATION</scope>
</reference>
<evidence type="ECO:0000256" key="12">
    <source>
        <dbReference type="ARBA" id="ARBA00045612"/>
    </source>
</evidence>
<dbReference type="PROSITE" id="PS50200">
    <property type="entry name" value="RA"/>
    <property type="match status" value="1"/>
</dbReference>
<dbReference type="Pfam" id="PF21273">
    <property type="entry name" value="SNX17-27-31_F1_FERM"/>
    <property type="match status" value="1"/>
</dbReference>
<evidence type="ECO:0000256" key="2">
    <source>
        <dbReference type="ARBA" id="ARBA00004412"/>
    </source>
</evidence>
<evidence type="ECO:0000256" key="7">
    <source>
        <dbReference type="ARBA" id="ARBA00022753"/>
    </source>
</evidence>
<keyword evidence="11" id="KW-0968">Cytoplasmic vesicle</keyword>
<dbReference type="GO" id="GO:0032456">
    <property type="term" value="P:endocytic recycling"/>
    <property type="evidence" value="ECO:0007669"/>
    <property type="project" value="TreeGrafter"/>
</dbReference>
<dbReference type="AlphaFoldDB" id="A0AAJ7RHM5"/>
<sequence>MHFSIPDTQEFIETTGNAYLGYNVHINGLYHCTVRYKQLHNLHKQLMKDLDVPLPPFPPKKLFPLTITQQEERRFSLEKYIQTIGQNSSINNCELLNGFLLNAQLETAGESTENQSLDVYLMNDCKIILSVSAGENSGQVLRKLCRHIKLPDQYVSYFSLFIMCHEDDGTVNIVRKLQDFESPIITQKNLHATGMRVVLGKSYWDPGYDLELMNDPVAINLLQMQAAAEINRGWIPISSEMRDRLNHLQDNGDKAQYLDIAQSLKYYGYVQFAPCYCDYPQPGCRVLVAMGKHELNLRILETNDKESETTFKITRMHCWRITTLHNGADKIEDNSDCSLELSFEYLMARNQLQWITITSEQAILMSVCLQAMIDELLIKNVGGSKSQEVSGKTWTYIMRDGVSTIVMGSSSMDNLSAIQDDEDINSSGKPEPIMRKLTERLSSITTKKSADVKRTVVKIDRKKTNCDTMENNAFHMIGDDDL</sequence>
<evidence type="ECO:0000256" key="3">
    <source>
        <dbReference type="ARBA" id="ARBA00010883"/>
    </source>
</evidence>
<dbReference type="SUPFAM" id="SSF64268">
    <property type="entry name" value="PX domain"/>
    <property type="match status" value="1"/>
</dbReference>
<dbReference type="FunFam" id="3.30.1520.10:FF:000008">
    <property type="entry name" value="Sorting nexin-17 isoform1"/>
    <property type="match status" value="1"/>
</dbReference>
<evidence type="ECO:0000256" key="11">
    <source>
        <dbReference type="ARBA" id="ARBA00023329"/>
    </source>
</evidence>
<dbReference type="GO" id="GO:0005769">
    <property type="term" value="C:early endosome"/>
    <property type="evidence" value="ECO:0007669"/>
    <property type="project" value="UniProtKB-SubCell"/>
</dbReference>
<evidence type="ECO:0000259" key="13">
    <source>
        <dbReference type="PROSITE" id="PS50195"/>
    </source>
</evidence>
<evidence type="ECO:0000256" key="10">
    <source>
        <dbReference type="ARBA" id="ARBA00023136"/>
    </source>
</evidence>